<dbReference type="CDD" id="cd00118">
    <property type="entry name" value="LysM"/>
    <property type="match status" value="2"/>
</dbReference>
<dbReference type="Pfam" id="PF01551">
    <property type="entry name" value="Peptidase_M23"/>
    <property type="match status" value="1"/>
</dbReference>
<evidence type="ECO:0000256" key="1">
    <source>
        <dbReference type="ARBA" id="ARBA00038420"/>
    </source>
</evidence>
<reference evidence="3" key="2">
    <citation type="journal article" date="2021" name="PeerJ">
        <title>Extensive microbial diversity within the chicken gut microbiome revealed by metagenomics and culture.</title>
        <authorList>
            <person name="Gilroy R."/>
            <person name="Ravi A."/>
            <person name="Getino M."/>
            <person name="Pursley I."/>
            <person name="Horton D.L."/>
            <person name="Alikhan N.F."/>
            <person name="Baker D."/>
            <person name="Gharbi K."/>
            <person name="Hall N."/>
            <person name="Watson M."/>
            <person name="Adriaenssens E.M."/>
            <person name="Foster-Nyarko E."/>
            <person name="Jarju S."/>
            <person name="Secka A."/>
            <person name="Antonio M."/>
            <person name="Oren A."/>
            <person name="Chaudhuri R.R."/>
            <person name="La Ragione R."/>
            <person name="Hildebrand F."/>
            <person name="Pallen M.J."/>
        </authorList>
    </citation>
    <scope>NUCLEOTIDE SEQUENCE</scope>
    <source>
        <strain evidence="3">CHK136-897</strain>
    </source>
</reference>
<comment type="similarity">
    <text evidence="1">Belongs to the E.coli NlpD/Haemophilus LppB family.</text>
</comment>
<dbReference type="InterPro" id="IPR016047">
    <property type="entry name" value="M23ase_b-sheet_dom"/>
</dbReference>
<dbReference type="InterPro" id="IPR011055">
    <property type="entry name" value="Dup_hybrid_motif"/>
</dbReference>
<feature type="domain" description="LysM" evidence="2">
    <location>
        <begin position="134"/>
        <end position="178"/>
    </location>
</feature>
<dbReference type="Gene3D" id="3.10.350.10">
    <property type="entry name" value="LysM domain"/>
    <property type="match status" value="2"/>
</dbReference>
<dbReference type="CDD" id="cd12797">
    <property type="entry name" value="M23_peptidase"/>
    <property type="match status" value="1"/>
</dbReference>
<sequence length="438" mass="46746">MSFIFVAACDLQPKIVSLPDSVGEFISARYPALLADPETQPEIYNSAATDYGVYASPTLYGSVETADYVEYASVDDYIVPPEKEGGEMYGAAPVTASVDYGAPIVSEDVNIANSNDEYLYVPMYGGTKTVEKNTQITVQAGDTLYSLAKKYNTTVDAIAQANNLTEPYSLYGGQVLTIPVKSDTTIVQTVPVVNKAVTPNTKTRVELSEITVKAGDTLYSLSRQYSVPVNDLAVMNGLSAPFTLSVGQKLKVPNLSTAPVRTTTASTSMGTSTVSKTSTVVSNNNIKTQTVAKPKTKISSDPTKKLPTISARSSSKFSWPVKGKILSSYGSKSNGLFNDGINIGAARGTNVKAAENGVVAYAGNEVKGMGNLIIIQHSDGWMTVYAHLDSMSVRRGTKVLVGQKIGTVGETGKVDQPQLHFEIRKGTKAYNPSSYLKK</sequence>
<gene>
    <name evidence="3" type="ORF">IAC63_02830</name>
</gene>
<dbReference type="PANTHER" id="PTHR21666:SF263">
    <property type="entry name" value="MUREIN HYDROLASE ACTIVATOR NLPD"/>
    <property type="match status" value="1"/>
</dbReference>
<protein>
    <submittedName>
        <fullName evidence="3">LysM peptidoglycan-binding domain-containing protein</fullName>
    </submittedName>
</protein>
<feature type="domain" description="LysM" evidence="2">
    <location>
        <begin position="208"/>
        <end position="252"/>
    </location>
</feature>
<dbReference type="Proteomes" id="UP000824142">
    <property type="component" value="Unassembled WGS sequence"/>
</dbReference>
<comment type="caution">
    <text evidence="3">The sequence shown here is derived from an EMBL/GenBank/DDBJ whole genome shotgun (WGS) entry which is preliminary data.</text>
</comment>
<organism evidence="3 4">
    <name type="scientific">Candidatus Enterousia avicola</name>
    <dbReference type="NCBI Taxonomy" id="2840787"/>
    <lineage>
        <taxon>Bacteria</taxon>
        <taxon>Pseudomonadati</taxon>
        <taxon>Pseudomonadota</taxon>
        <taxon>Alphaproteobacteria</taxon>
        <taxon>Candidatus Enterousia</taxon>
    </lineage>
</organism>
<dbReference type="PROSITE" id="PS51782">
    <property type="entry name" value="LYSM"/>
    <property type="match status" value="2"/>
</dbReference>
<dbReference type="SUPFAM" id="SSF54106">
    <property type="entry name" value="LysM domain"/>
    <property type="match status" value="1"/>
</dbReference>
<dbReference type="InterPro" id="IPR050570">
    <property type="entry name" value="Cell_wall_metabolism_enzyme"/>
</dbReference>
<dbReference type="PANTHER" id="PTHR21666">
    <property type="entry name" value="PEPTIDASE-RELATED"/>
    <property type="match status" value="1"/>
</dbReference>
<dbReference type="Pfam" id="PF01476">
    <property type="entry name" value="LysM"/>
    <property type="match status" value="2"/>
</dbReference>
<evidence type="ECO:0000313" key="3">
    <source>
        <dbReference type="EMBL" id="HIU65549.1"/>
    </source>
</evidence>
<name>A0A9D1MSZ8_9PROT</name>
<reference evidence="3" key="1">
    <citation type="submission" date="2020-10" db="EMBL/GenBank/DDBJ databases">
        <authorList>
            <person name="Gilroy R."/>
        </authorList>
    </citation>
    <scope>NUCLEOTIDE SEQUENCE</scope>
    <source>
        <strain evidence="3">CHK136-897</strain>
    </source>
</reference>
<dbReference type="InterPro" id="IPR018392">
    <property type="entry name" value="LysM"/>
</dbReference>
<accession>A0A9D1MSZ8</accession>
<dbReference type="SUPFAM" id="SSF51261">
    <property type="entry name" value="Duplicated hybrid motif"/>
    <property type="match status" value="1"/>
</dbReference>
<dbReference type="EMBL" id="DVNO01000023">
    <property type="protein sequence ID" value="HIU65549.1"/>
    <property type="molecule type" value="Genomic_DNA"/>
</dbReference>
<dbReference type="Gene3D" id="2.70.70.10">
    <property type="entry name" value="Glucose Permease (Domain IIA)"/>
    <property type="match status" value="1"/>
</dbReference>
<dbReference type="SMART" id="SM00257">
    <property type="entry name" value="LysM"/>
    <property type="match status" value="2"/>
</dbReference>
<dbReference type="GO" id="GO:0004222">
    <property type="term" value="F:metalloendopeptidase activity"/>
    <property type="evidence" value="ECO:0007669"/>
    <property type="project" value="TreeGrafter"/>
</dbReference>
<proteinExistence type="inferred from homology"/>
<dbReference type="InterPro" id="IPR036779">
    <property type="entry name" value="LysM_dom_sf"/>
</dbReference>
<dbReference type="AlphaFoldDB" id="A0A9D1MSZ8"/>
<evidence type="ECO:0000259" key="2">
    <source>
        <dbReference type="PROSITE" id="PS51782"/>
    </source>
</evidence>
<evidence type="ECO:0000313" key="4">
    <source>
        <dbReference type="Proteomes" id="UP000824142"/>
    </source>
</evidence>